<comment type="caution">
    <text evidence="2">The sequence shown here is derived from an EMBL/GenBank/DDBJ whole genome shotgun (WGS) entry which is preliminary data.</text>
</comment>
<sequence length="63" mass="7600">MREAGKKKKLKLKLPHLWNPHKIRQDDLSRHKNGIDNRSRRTDRVKRSANLPNVPFLSYTYFE</sequence>
<proteinExistence type="predicted"/>
<protein>
    <submittedName>
        <fullName evidence="2">Uncharacterized protein</fullName>
    </submittedName>
</protein>
<evidence type="ECO:0000313" key="3">
    <source>
        <dbReference type="Proteomes" id="UP000016023"/>
    </source>
</evidence>
<feature type="region of interest" description="Disordered" evidence="1">
    <location>
        <begin position="28"/>
        <end position="47"/>
    </location>
</feature>
<dbReference type="EMBL" id="AGWK01000019">
    <property type="protein sequence ID" value="EHO72561.1"/>
    <property type="molecule type" value="Genomic_DNA"/>
</dbReference>
<dbReference type="PATRIC" id="fig|883158.3.peg.701"/>
<keyword evidence="3" id="KW-1185">Reference proteome</keyword>
<accession>H1Q1A0</accession>
<organism evidence="2 3">
    <name type="scientific">Prevotella micans F0438</name>
    <dbReference type="NCBI Taxonomy" id="883158"/>
    <lineage>
        <taxon>Bacteria</taxon>
        <taxon>Pseudomonadati</taxon>
        <taxon>Bacteroidota</taxon>
        <taxon>Bacteroidia</taxon>
        <taxon>Bacteroidales</taxon>
        <taxon>Prevotellaceae</taxon>
        <taxon>Prevotella</taxon>
    </lineage>
</organism>
<gene>
    <name evidence="2" type="ORF">HMPREF9140_00688</name>
</gene>
<dbReference type="Proteomes" id="UP000016023">
    <property type="component" value="Unassembled WGS sequence"/>
</dbReference>
<dbReference type="HOGENOM" id="CLU_2882148_0_0_10"/>
<dbReference type="AlphaFoldDB" id="H1Q1A0"/>
<feature type="compositionally biased region" description="Basic and acidic residues" evidence="1">
    <location>
        <begin position="28"/>
        <end position="46"/>
    </location>
</feature>
<name>H1Q1A0_9BACT</name>
<reference evidence="2 3" key="1">
    <citation type="submission" date="2011-12" db="EMBL/GenBank/DDBJ databases">
        <title>The Genome Sequence of Prevotella micans F0438.</title>
        <authorList>
            <consortium name="The Broad Institute Genome Sequencing Platform"/>
            <person name="Earl A."/>
            <person name="Ward D."/>
            <person name="Feldgarden M."/>
            <person name="Gevers D."/>
            <person name="Izard J."/>
            <person name="Baranova O.V."/>
            <person name="Blanton J.M."/>
            <person name="Wade W.G."/>
            <person name="Dewhirst F.E."/>
            <person name="Young S.K."/>
            <person name="Zeng Q."/>
            <person name="Gargeya S."/>
            <person name="Fitzgerald M."/>
            <person name="Haas B."/>
            <person name="Abouelleil A."/>
            <person name="Alvarado L."/>
            <person name="Arachchi H.M."/>
            <person name="Berlin A."/>
            <person name="Chapman S.B."/>
            <person name="Gearin G."/>
            <person name="Goldberg J."/>
            <person name="Griggs A."/>
            <person name="Gujja S."/>
            <person name="Hansen M."/>
            <person name="Heiman D."/>
            <person name="Howarth C."/>
            <person name="Larimer J."/>
            <person name="Lui A."/>
            <person name="MacDonald P.J.P."/>
            <person name="McCowen C."/>
            <person name="Montmayeur A."/>
            <person name="Murphy C."/>
            <person name="Neiman D."/>
            <person name="Pearson M."/>
            <person name="Priest M."/>
            <person name="Roberts A."/>
            <person name="Saif S."/>
            <person name="Shea T."/>
            <person name="Sisk P."/>
            <person name="Stolte C."/>
            <person name="Sykes S."/>
            <person name="Wortman J."/>
            <person name="Nusbaum C."/>
            <person name="Birren B."/>
        </authorList>
    </citation>
    <scope>NUCLEOTIDE SEQUENCE [LARGE SCALE GENOMIC DNA]</scope>
    <source>
        <strain evidence="2 3">F0438</strain>
    </source>
</reference>
<evidence type="ECO:0000313" key="2">
    <source>
        <dbReference type="EMBL" id="EHO72561.1"/>
    </source>
</evidence>
<evidence type="ECO:0000256" key="1">
    <source>
        <dbReference type="SAM" id="MobiDB-lite"/>
    </source>
</evidence>